<proteinExistence type="predicted"/>
<reference evidence="2" key="2">
    <citation type="submission" date="2021-08" db="EMBL/GenBank/DDBJ databases">
        <authorList>
            <person name="Gostincar C."/>
            <person name="Sun X."/>
            <person name="Song Z."/>
            <person name="Gunde-Cimerman N."/>
        </authorList>
    </citation>
    <scope>NUCLEOTIDE SEQUENCE</scope>
    <source>
        <strain evidence="2">EXF-9298</strain>
    </source>
</reference>
<organism evidence="2 3">
    <name type="scientific">Aureobasidium melanogenum</name>
    <name type="common">Aureobasidium pullulans var. melanogenum</name>
    <dbReference type="NCBI Taxonomy" id="46634"/>
    <lineage>
        <taxon>Eukaryota</taxon>
        <taxon>Fungi</taxon>
        <taxon>Dikarya</taxon>
        <taxon>Ascomycota</taxon>
        <taxon>Pezizomycotina</taxon>
        <taxon>Dothideomycetes</taxon>
        <taxon>Dothideomycetidae</taxon>
        <taxon>Dothideales</taxon>
        <taxon>Saccotheciaceae</taxon>
        <taxon>Aureobasidium</taxon>
    </lineage>
</organism>
<dbReference type="EMBL" id="JAHFXS010001175">
    <property type="protein sequence ID" value="KAG9979135.1"/>
    <property type="molecule type" value="Genomic_DNA"/>
</dbReference>
<keyword evidence="3" id="KW-1185">Reference proteome</keyword>
<sequence>MEQTRRINRGLRYLCLDQYKDSSPELVTANIIKLRLLQSFDLGMVHLPVHSGFSHDGAVRIPQDPSEPERLIWFDFMVLLEDQVDTASRYGTRTMAQAGNASPPAFYIVIFPDSPGYMAIVPHAVAWRERDSGSFDIIGTGITGPYFPYLMSEHFIPFALQRISMIPWGGLYINPGTDVILNLWFPVMTESPRDSPTVPLRSGAPSSNSAIKKRRRKFDSEKDFARPAPALRETQSSEMMPPVGIFDLGTDADWTEQDLFGFDWLPFDQSVLSVLPGTTAESLHGAGVAEGQQPLEDIYPVSSQFGVPLSDVGIAGEDLGYMGYDLPETWFRDFEGIEKEVQWAGETESFLPATQAGPATTVNAQQSKSAAALRAIAPAPLAVEAGPSHFSQAAISAGSPSDPHRSSPAVPSSSGADITGSEPEEDDETDAPPRRLIELHPEHPWCNHIYLPPSTQDILTQLLTPDTVCLPVITNPSDTVDGNPMPLSVLSISHPCLHVLSSRLSPDTFFLLPSRWVDFFHCSLTQLLNSTQGESKKSALRGTNKIVTENPTVRDAFKRYGIQGAVGGAALSWGLWDEWMREFKRKTPCGMTREEDRNACCSVREVLQVQVDWSMRMSADIMM</sequence>
<evidence type="ECO:0000313" key="2">
    <source>
        <dbReference type="EMBL" id="KAG9979135.1"/>
    </source>
</evidence>
<evidence type="ECO:0000313" key="3">
    <source>
        <dbReference type="Proteomes" id="UP000729357"/>
    </source>
</evidence>
<comment type="caution">
    <text evidence="2">The sequence shown here is derived from an EMBL/GenBank/DDBJ whole genome shotgun (WGS) entry which is preliminary data.</text>
</comment>
<accession>A0A9P8FRJ5</accession>
<protein>
    <submittedName>
        <fullName evidence="2">Uncharacterized protein</fullName>
    </submittedName>
</protein>
<gene>
    <name evidence="2" type="ORF">KCU98_g8973</name>
</gene>
<feature type="non-terminal residue" evidence="2">
    <location>
        <position position="623"/>
    </location>
</feature>
<dbReference type="AlphaFoldDB" id="A0A9P8FRJ5"/>
<feature type="region of interest" description="Disordered" evidence="1">
    <location>
        <begin position="193"/>
        <end position="236"/>
    </location>
</feature>
<reference evidence="2" key="1">
    <citation type="journal article" date="2021" name="J Fungi (Basel)">
        <title>Virulence traits and population genomics of the black yeast Aureobasidium melanogenum.</title>
        <authorList>
            <person name="Cernosa A."/>
            <person name="Sun X."/>
            <person name="Gostincar C."/>
            <person name="Fang C."/>
            <person name="Gunde-Cimerman N."/>
            <person name="Song Z."/>
        </authorList>
    </citation>
    <scope>NUCLEOTIDE SEQUENCE</scope>
    <source>
        <strain evidence="2">EXF-9298</strain>
    </source>
</reference>
<feature type="region of interest" description="Disordered" evidence="1">
    <location>
        <begin position="392"/>
        <end position="431"/>
    </location>
</feature>
<evidence type="ECO:0000256" key="1">
    <source>
        <dbReference type="SAM" id="MobiDB-lite"/>
    </source>
</evidence>
<dbReference type="Proteomes" id="UP000729357">
    <property type="component" value="Unassembled WGS sequence"/>
</dbReference>
<name>A0A9P8FRJ5_AURME</name>